<evidence type="ECO:0000313" key="2">
    <source>
        <dbReference type="Proteomes" id="UP000616151"/>
    </source>
</evidence>
<proteinExistence type="predicted"/>
<keyword evidence="2" id="KW-1185">Reference proteome</keyword>
<accession>A0ACC5RAH2</accession>
<comment type="caution">
    <text evidence="1">The sequence shown here is derived from an EMBL/GenBank/DDBJ whole genome shotgun (WGS) entry which is preliminary data.</text>
</comment>
<sequence length="319" mass="34349">MPMTVTSVPATEMPKRRPLLLRILKSITLLRESYVGMFGAVLVLFWLVMAVGADLFPLRDPLAQSAPDLLKPALSLAPDGTTYWLGTDDKGRDILSRLIFGSRLVLFWSVLATVVAYAVGMLLGVMAGYRGGWWDEVISFIGNVFLSFPPMVLFLVILTNFGPTSSMGQYIGSLGVGSTVVSGVIIIVAITFGTAPQVARIVRGLVLDLKTRDYIAAAEVRGESPLYIMLVELLPNARGPLIVDACLRLGYVIIAIAVLGFLSLGLPPPEPDWGKMIAEVRGFGAMASNAMIWPAMAISSLVLGLNLLADALREISLRD</sequence>
<protein>
    <submittedName>
        <fullName evidence="1">ABC transporter permease</fullName>
    </submittedName>
</protein>
<gene>
    <name evidence="1" type="ORF">JHL16_24260</name>
</gene>
<name>A0ACC5RAH2_9HYPH</name>
<dbReference type="EMBL" id="JAENHL010000008">
    <property type="protein sequence ID" value="MBK1869496.1"/>
    <property type="molecule type" value="Genomic_DNA"/>
</dbReference>
<evidence type="ECO:0000313" key="1">
    <source>
        <dbReference type="EMBL" id="MBK1869496.1"/>
    </source>
</evidence>
<organism evidence="1 2">
    <name type="scientific">Taklimakanibacter albus</name>
    <dbReference type="NCBI Taxonomy" id="2800327"/>
    <lineage>
        <taxon>Bacteria</taxon>
        <taxon>Pseudomonadati</taxon>
        <taxon>Pseudomonadota</taxon>
        <taxon>Alphaproteobacteria</taxon>
        <taxon>Hyphomicrobiales</taxon>
        <taxon>Aestuariivirgaceae</taxon>
        <taxon>Taklimakanibacter</taxon>
    </lineage>
</organism>
<reference evidence="1" key="1">
    <citation type="submission" date="2021-01" db="EMBL/GenBank/DDBJ databases">
        <authorList>
            <person name="Sun Q."/>
        </authorList>
    </citation>
    <scope>NUCLEOTIDE SEQUENCE</scope>
    <source>
        <strain evidence="1">YIM B02566</strain>
    </source>
</reference>
<dbReference type="Proteomes" id="UP000616151">
    <property type="component" value="Unassembled WGS sequence"/>
</dbReference>